<evidence type="ECO:0000256" key="1">
    <source>
        <dbReference type="ARBA" id="ARBA00022475"/>
    </source>
</evidence>
<evidence type="ECO:0000256" key="4">
    <source>
        <dbReference type="ARBA" id="ARBA00022989"/>
    </source>
</evidence>
<feature type="transmembrane region" description="Helical" evidence="7">
    <location>
        <begin position="188"/>
        <end position="210"/>
    </location>
</feature>
<evidence type="ECO:0000256" key="7">
    <source>
        <dbReference type="SAM" id="Phobius"/>
    </source>
</evidence>
<proteinExistence type="predicted"/>
<sequence length="526" mass="57427">MMQQNRDRNGRPRNTRPYDLNRDVARTSAPSQDHNAPRSTGSSRYGYNGEPLSRPPSRSANGSVRSSRADNSIQFPTQPQSQTRRPAQGQGSNTTQYPAGSRPAGSRPKNAKSGGKQRRPANNARSGQSSRKNQNAQNRPNRQHPAGNGQRLRPAQTAPQQSPARREKRKTRKVTRATLRRRRILRRLTAFAMLLCVIGAGIYLTMTMLFRINSIQVQTPDGKQVTEIAGYSADSILQRMGVQLEENIFSFEPGEKAAVLEQNFPLLGSIKVIRDYPNTVVVQVTEAVPAYAVQNGSKWLVISDKWKILSEESTQPEGLCTLYGGKLQDTAPGQAFCLVEDADAASVSGSEAAGSESTADTGDARMEALSTLVSKLEEYGLSQDVTRLEVADTEQIAFLYQDRISVLLGTLNDLDYKLDRARYVLTNADGKGCGPTDTGRLDFSHTSASSTRKIYFAQGEPTLPSGYVVPPKVEEPAPAEDAADSTDSTEGVEPTDTAEPAAEADTEQLPLTHPDRMTANEEENPM</sequence>
<gene>
    <name evidence="9" type="ORF">C4N24_06790</name>
</gene>
<organism evidence="9 10">
    <name type="scientific">Faecalibacterium prausnitzii</name>
    <dbReference type="NCBI Taxonomy" id="853"/>
    <lineage>
        <taxon>Bacteria</taxon>
        <taxon>Bacillati</taxon>
        <taxon>Bacillota</taxon>
        <taxon>Clostridia</taxon>
        <taxon>Eubacteriales</taxon>
        <taxon>Oscillospiraceae</taxon>
        <taxon>Faecalibacterium</taxon>
    </lineage>
</organism>
<feature type="region of interest" description="Disordered" evidence="6">
    <location>
        <begin position="467"/>
        <end position="526"/>
    </location>
</feature>
<dbReference type="InterPro" id="IPR013685">
    <property type="entry name" value="POTRA_FtsQ_type"/>
</dbReference>
<dbReference type="GO" id="GO:0051301">
    <property type="term" value="P:cell division"/>
    <property type="evidence" value="ECO:0007669"/>
    <property type="project" value="UniProtKB-KW"/>
</dbReference>
<feature type="region of interest" description="Disordered" evidence="6">
    <location>
        <begin position="1"/>
        <end position="177"/>
    </location>
</feature>
<dbReference type="Pfam" id="PF08478">
    <property type="entry name" value="POTRA_1"/>
    <property type="match status" value="1"/>
</dbReference>
<dbReference type="EMBL" id="PRLD01000005">
    <property type="protein sequence ID" value="RAW57988.1"/>
    <property type="molecule type" value="Genomic_DNA"/>
</dbReference>
<evidence type="ECO:0000313" key="10">
    <source>
        <dbReference type="Proteomes" id="UP000251281"/>
    </source>
</evidence>
<feature type="compositionally biased region" description="Low complexity" evidence="6">
    <location>
        <begin position="485"/>
        <end position="503"/>
    </location>
</feature>
<keyword evidence="4 7" id="KW-1133">Transmembrane helix</keyword>
<protein>
    <submittedName>
        <fullName evidence="9">Cell division protein FtsQ</fullName>
    </submittedName>
</protein>
<feature type="compositionally biased region" description="Polar residues" evidence="6">
    <location>
        <begin position="123"/>
        <end position="140"/>
    </location>
</feature>
<feature type="domain" description="POTRA" evidence="8">
    <location>
        <begin position="231"/>
        <end position="286"/>
    </location>
</feature>
<feature type="compositionally biased region" description="Polar residues" evidence="6">
    <location>
        <begin position="28"/>
        <end position="45"/>
    </location>
</feature>
<name>A0A329UAT2_9FIRM</name>
<dbReference type="RefSeq" id="WP_112090816.1">
    <property type="nucleotide sequence ID" value="NZ_PRLD01000005.1"/>
</dbReference>
<keyword evidence="7" id="KW-0472">Membrane</keyword>
<dbReference type="Proteomes" id="UP000251281">
    <property type="component" value="Unassembled WGS sequence"/>
</dbReference>
<evidence type="ECO:0000256" key="3">
    <source>
        <dbReference type="ARBA" id="ARBA00022692"/>
    </source>
</evidence>
<feature type="compositionally biased region" description="Basic residues" evidence="6">
    <location>
        <begin position="166"/>
        <end position="177"/>
    </location>
</feature>
<dbReference type="AlphaFoldDB" id="A0A329UAT2"/>
<reference evidence="9 10" key="1">
    <citation type="submission" date="2018-02" db="EMBL/GenBank/DDBJ databases">
        <title>Complete genome sequencing of Faecalibacterium prausnitzii strains isolated from the human gut.</title>
        <authorList>
            <person name="Fitzgerald B.C."/>
            <person name="Shkoporov A.N."/>
            <person name="Ross P.R."/>
            <person name="Hill C."/>
        </authorList>
    </citation>
    <scope>NUCLEOTIDE SEQUENCE [LARGE SCALE GENOMIC DNA]</scope>
    <source>
        <strain evidence="9 10">APC923/51-1</strain>
    </source>
</reference>
<keyword evidence="3 7" id="KW-0812">Transmembrane</keyword>
<evidence type="ECO:0000256" key="6">
    <source>
        <dbReference type="SAM" id="MobiDB-lite"/>
    </source>
</evidence>
<keyword evidence="2 9" id="KW-0132">Cell division</keyword>
<feature type="compositionally biased region" description="Basic and acidic residues" evidence="6">
    <location>
        <begin position="1"/>
        <end position="10"/>
    </location>
</feature>
<keyword evidence="5" id="KW-0131">Cell cycle</keyword>
<evidence type="ECO:0000256" key="5">
    <source>
        <dbReference type="ARBA" id="ARBA00023306"/>
    </source>
</evidence>
<feature type="compositionally biased region" description="Polar residues" evidence="6">
    <location>
        <begin position="56"/>
        <end position="98"/>
    </location>
</feature>
<accession>A0A329UAT2</accession>
<evidence type="ECO:0000259" key="8">
    <source>
        <dbReference type="Pfam" id="PF08478"/>
    </source>
</evidence>
<evidence type="ECO:0000256" key="2">
    <source>
        <dbReference type="ARBA" id="ARBA00022618"/>
    </source>
</evidence>
<evidence type="ECO:0000313" key="9">
    <source>
        <dbReference type="EMBL" id="RAW57988.1"/>
    </source>
</evidence>
<comment type="caution">
    <text evidence="9">The sequence shown here is derived from an EMBL/GenBank/DDBJ whole genome shotgun (WGS) entry which is preliminary data.</text>
</comment>
<keyword evidence="1" id="KW-1003">Cell membrane</keyword>